<dbReference type="GeneID" id="92085051"/>
<evidence type="ECO:0000256" key="1">
    <source>
        <dbReference type="SAM" id="MobiDB-lite"/>
    </source>
</evidence>
<protein>
    <recommendedName>
        <fullName evidence="2">DUF6923 domain-containing protein</fullName>
    </recommendedName>
</protein>
<dbReference type="InterPro" id="IPR054215">
    <property type="entry name" value="DUF6923"/>
</dbReference>
<evidence type="ECO:0000313" key="4">
    <source>
        <dbReference type="Proteomes" id="UP001480595"/>
    </source>
</evidence>
<dbReference type="Pfam" id="PF21959">
    <property type="entry name" value="DUF6923"/>
    <property type="match status" value="1"/>
</dbReference>
<keyword evidence="4" id="KW-1185">Reference proteome</keyword>
<name>A0ABR1X6N4_9PEZI</name>
<feature type="domain" description="DUF6923" evidence="2">
    <location>
        <begin position="219"/>
        <end position="440"/>
    </location>
</feature>
<organism evidence="3 4">
    <name type="scientific">Apiospora phragmitis</name>
    <dbReference type="NCBI Taxonomy" id="2905665"/>
    <lineage>
        <taxon>Eukaryota</taxon>
        <taxon>Fungi</taxon>
        <taxon>Dikarya</taxon>
        <taxon>Ascomycota</taxon>
        <taxon>Pezizomycotina</taxon>
        <taxon>Sordariomycetes</taxon>
        <taxon>Xylariomycetidae</taxon>
        <taxon>Amphisphaeriales</taxon>
        <taxon>Apiosporaceae</taxon>
        <taxon>Apiospora</taxon>
    </lineage>
</organism>
<comment type="caution">
    <text evidence="3">The sequence shown here is derived from an EMBL/GenBank/DDBJ whole genome shotgun (WGS) entry which is preliminary data.</text>
</comment>
<feature type="region of interest" description="Disordered" evidence="1">
    <location>
        <begin position="1"/>
        <end position="137"/>
    </location>
</feature>
<dbReference type="EMBL" id="JAQQWL010000001">
    <property type="protein sequence ID" value="KAK8091074.1"/>
    <property type="molecule type" value="Genomic_DNA"/>
</dbReference>
<evidence type="ECO:0000313" key="3">
    <source>
        <dbReference type="EMBL" id="KAK8091074.1"/>
    </source>
</evidence>
<dbReference type="Proteomes" id="UP001480595">
    <property type="component" value="Unassembled WGS sequence"/>
</dbReference>
<evidence type="ECO:0000259" key="2">
    <source>
        <dbReference type="Pfam" id="PF21959"/>
    </source>
</evidence>
<accession>A0ABR1X6N4</accession>
<dbReference type="RefSeq" id="XP_066722620.1">
    <property type="nucleotide sequence ID" value="XM_066851988.1"/>
</dbReference>
<proteinExistence type="predicted"/>
<reference evidence="3 4" key="1">
    <citation type="submission" date="2023-01" db="EMBL/GenBank/DDBJ databases">
        <title>Analysis of 21 Apiospora genomes using comparative genomics revels a genus with tremendous synthesis potential of carbohydrate active enzymes and secondary metabolites.</title>
        <authorList>
            <person name="Sorensen T."/>
        </authorList>
    </citation>
    <scope>NUCLEOTIDE SEQUENCE [LARGE SCALE GENOMIC DNA]</scope>
    <source>
        <strain evidence="3 4">CBS 135458</strain>
    </source>
</reference>
<sequence>MAMDSATITGSSSSSSPGPASSLSAVTSATSSTFTSSSPISTSSSVVASPTSTSATSSLVTSTVSPSTSSLTASTQTNSVQSTSTQGTATQSTSTQGTVTQSTATQSTLTFNSGSSAITSTPTISSVNTATSSGTASVTSVSTSSFKSSTSSSSASPTPSITYVTTTQQYTGYVTTTTTVPPSGTVSGTVIVQTPLPTLTCDANGYLIQRNTAVSPNVQSLYRVNIATGTQTLIKQSVGSGATSIDAMGYNVFDGYLYGTIGTTPGSLLRIGGNGDSQTLASLGLTTAVNAGDVDEAGYYWASASGKQWWQFDYSLLDWAYTPNPNLAAAEAGCCLYGLGYDAGALGAKLLLLNTYMLQFNRTTKAWAMLRNFGNLGGQIIGGKAEWGAVYAASDGFLYGSENNSGDIWQFPLTATGGAPVRKSTGTASKQNQNDGARCIKGGAM</sequence>
<gene>
    <name evidence="3" type="ORF">PG994_000579</name>
</gene>